<dbReference type="InterPro" id="IPR011990">
    <property type="entry name" value="TPR-like_helical_dom_sf"/>
</dbReference>
<reference evidence="3" key="1">
    <citation type="journal article" date="2019" name="Int. J. Syst. Evol. Microbiol.">
        <title>The Global Catalogue of Microorganisms (GCM) 10K type strain sequencing project: providing services to taxonomists for standard genome sequencing and annotation.</title>
        <authorList>
            <consortium name="The Broad Institute Genomics Platform"/>
            <consortium name="The Broad Institute Genome Sequencing Center for Infectious Disease"/>
            <person name="Wu L."/>
            <person name="Ma J."/>
        </authorList>
    </citation>
    <scope>NUCLEOTIDE SEQUENCE [LARGE SCALE GENOMIC DNA]</scope>
    <source>
        <strain evidence="3">JCM 30331</strain>
    </source>
</reference>
<accession>A0ABQ2F187</accession>
<gene>
    <name evidence="2" type="ORF">GCM10008955_38220</name>
</gene>
<dbReference type="Pfam" id="PF00196">
    <property type="entry name" value="GerE"/>
    <property type="match status" value="1"/>
</dbReference>
<dbReference type="SUPFAM" id="SSF46894">
    <property type="entry name" value="C-terminal effector domain of the bipartite response regulators"/>
    <property type="match status" value="1"/>
</dbReference>
<dbReference type="SUPFAM" id="SSF52540">
    <property type="entry name" value="P-loop containing nucleoside triphosphate hydrolases"/>
    <property type="match status" value="1"/>
</dbReference>
<dbReference type="EMBL" id="BMPP01000024">
    <property type="protein sequence ID" value="GGK40814.1"/>
    <property type="molecule type" value="Genomic_DNA"/>
</dbReference>
<dbReference type="Proteomes" id="UP000647587">
    <property type="component" value="Unassembled WGS sequence"/>
</dbReference>
<dbReference type="InterPro" id="IPR036388">
    <property type="entry name" value="WH-like_DNA-bd_sf"/>
</dbReference>
<dbReference type="PANTHER" id="PTHR47691:SF3">
    <property type="entry name" value="HTH-TYPE TRANSCRIPTIONAL REGULATOR RV0890C-RELATED"/>
    <property type="match status" value="1"/>
</dbReference>
<dbReference type="PRINTS" id="PR00364">
    <property type="entry name" value="DISEASERSIST"/>
</dbReference>
<protein>
    <recommendedName>
        <fullName evidence="1">HTH luxR-type domain-containing protein</fullName>
    </recommendedName>
</protein>
<dbReference type="InterPro" id="IPR027417">
    <property type="entry name" value="P-loop_NTPase"/>
</dbReference>
<dbReference type="CDD" id="cd06170">
    <property type="entry name" value="LuxR_C_like"/>
    <property type="match status" value="1"/>
</dbReference>
<sequence length="778" mass="84481">MNGPGFVKEPGVLPRPGAPLIGRDADARLARSLLAQPHVRLLTLRGPGGVGKTRLALELAYQLSSQFARGVDWVELAPVQDATQVLATIARAVHASGTEVADLANAVGPEPMLLILDNFEHVMSAAPLVNQLLALAPDLRVLVTSRTVLHLRGEHELFLNPLSLPILDAHSSGSTAVEMFTRCAQTVNPRFAVTAANRADVNQICTLLGGLPLALELAAARLRVVTPAALLGWLERPLEVLTAGPDDGPHHGRSLRDAIGWSYDLLDEEERMAFIACGAFVGGFTLEALAAVTSLLQPRDVLIRLVEYSLVQPSDPPAGVGGAGQARWHLLEPIREFAAKLLDVNADHVLRDRQARYFLALADSAERDLELLTPEWQARLRAEEANIHAALAWFILHEQAPEALKMVLALAPYWEGATQHQVELKWATAALALPASHQEPRLRAAVLCSRAYCEQDLYQLDTVLDTLTEALALYRSLQDEPGETKALRILASAQSALGKVEQALSLFGQLEARFAASGDAYLLCETLHNTAATYIGIGQSARAIPYLERALPLARQTNYRNGEAFILMLHVWAGFFAGVRPLPVGLIKEAWNAAERLEFPGLSARLLLVLASYAREGRRQAFAAQLFSLAEGMHEALGKPWPRPFELEARRLDTELSAGLGRQYEVERDAGAHRTMNDFQPEINAWLDGKSTMQVADQQGAAPQAELTAREQEVLRYLAQGASDKRIAQVLSISVGTASKHVANMLGKLGLRNRVELARWASQHGMDGGASLGTPPTS</sequence>
<dbReference type="PROSITE" id="PS50043">
    <property type="entry name" value="HTH_LUXR_2"/>
    <property type="match status" value="1"/>
</dbReference>
<dbReference type="RefSeq" id="WP_189011650.1">
    <property type="nucleotide sequence ID" value="NZ_BMPP01000024.1"/>
</dbReference>
<dbReference type="SUPFAM" id="SSF48452">
    <property type="entry name" value="TPR-like"/>
    <property type="match status" value="1"/>
</dbReference>
<evidence type="ECO:0000313" key="3">
    <source>
        <dbReference type="Proteomes" id="UP000647587"/>
    </source>
</evidence>
<name>A0ABQ2F187_9DEIO</name>
<dbReference type="InterPro" id="IPR000792">
    <property type="entry name" value="Tscrpt_reg_LuxR_C"/>
</dbReference>
<proteinExistence type="predicted"/>
<organism evidence="2 3">
    <name type="scientific">Deinococcus malanensis</name>
    <dbReference type="NCBI Taxonomy" id="1706855"/>
    <lineage>
        <taxon>Bacteria</taxon>
        <taxon>Thermotogati</taxon>
        <taxon>Deinococcota</taxon>
        <taxon>Deinococci</taxon>
        <taxon>Deinococcales</taxon>
        <taxon>Deinococcaceae</taxon>
        <taxon>Deinococcus</taxon>
    </lineage>
</organism>
<dbReference type="PRINTS" id="PR00038">
    <property type="entry name" value="HTHLUXR"/>
</dbReference>
<feature type="domain" description="HTH luxR-type" evidence="1">
    <location>
        <begin position="700"/>
        <end position="765"/>
    </location>
</feature>
<dbReference type="InterPro" id="IPR016032">
    <property type="entry name" value="Sig_transdc_resp-reg_C-effctor"/>
</dbReference>
<dbReference type="Gene3D" id="3.40.50.300">
    <property type="entry name" value="P-loop containing nucleotide triphosphate hydrolases"/>
    <property type="match status" value="1"/>
</dbReference>
<keyword evidence="3" id="KW-1185">Reference proteome</keyword>
<dbReference type="SMART" id="SM00421">
    <property type="entry name" value="HTH_LUXR"/>
    <property type="match status" value="1"/>
</dbReference>
<evidence type="ECO:0000313" key="2">
    <source>
        <dbReference type="EMBL" id="GGK40814.1"/>
    </source>
</evidence>
<dbReference type="Gene3D" id="1.25.40.10">
    <property type="entry name" value="Tetratricopeptide repeat domain"/>
    <property type="match status" value="1"/>
</dbReference>
<comment type="caution">
    <text evidence="2">The sequence shown here is derived from an EMBL/GenBank/DDBJ whole genome shotgun (WGS) entry which is preliminary data.</text>
</comment>
<dbReference type="PANTHER" id="PTHR47691">
    <property type="entry name" value="REGULATOR-RELATED"/>
    <property type="match status" value="1"/>
</dbReference>
<dbReference type="Gene3D" id="1.10.10.10">
    <property type="entry name" value="Winged helix-like DNA-binding domain superfamily/Winged helix DNA-binding domain"/>
    <property type="match status" value="1"/>
</dbReference>
<evidence type="ECO:0000259" key="1">
    <source>
        <dbReference type="PROSITE" id="PS50043"/>
    </source>
</evidence>